<evidence type="ECO:0000256" key="4">
    <source>
        <dbReference type="ARBA" id="ARBA00022833"/>
    </source>
</evidence>
<dbReference type="SMART" id="SM00849">
    <property type="entry name" value="Lactamase_B"/>
    <property type="match status" value="1"/>
</dbReference>
<accession>A0A096D971</accession>
<reference evidence="6 7" key="1">
    <citation type="submission" date="2011-08" db="EMBL/GenBank/DDBJ databases">
        <title>The Genome Sequence of Clostridium orbiscindens 1_3_50AFAA.</title>
        <authorList>
            <consortium name="The Broad Institute Genome Sequencing Platform"/>
            <person name="Earl A."/>
            <person name="Ward D."/>
            <person name="Feldgarden M."/>
            <person name="Gevers D."/>
            <person name="Daigneault M."/>
            <person name="Strauss J."/>
            <person name="Allen-Vercoe E."/>
            <person name="Young S.K."/>
            <person name="Zeng Q."/>
            <person name="Gargeya S."/>
            <person name="Fitzgerald M."/>
            <person name="Haas B."/>
            <person name="Abouelleil A."/>
            <person name="Alvarado L."/>
            <person name="Arachchi H.M."/>
            <person name="Berlin A."/>
            <person name="Brown A."/>
            <person name="Chapman S.B."/>
            <person name="Chen Z."/>
            <person name="Dunbar C."/>
            <person name="Freedman E."/>
            <person name="Gearin G."/>
            <person name="Gellesch M."/>
            <person name="Goldberg J."/>
            <person name="Griggs A."/>
            <person name="Gujja S."/>
            <person name="Heiman D."/>
            <person name="Howarth C."/>
            <person name="Larson L."/>
            <person name="Lui A."/>
            <person name="MacDonald P.J.P."/>
            <person name="Montmayeur A."/>
            <person name="Murphy C."/>
            <person name="Neiman D."/>
            <person name="Pearson M."/>
            <person name="Priest M."/>
            <person name="Roberts A."/>
            <person name="Saif S."/>
            <person name="Shea T."/>
            <person name="Shenoy N."/>
            <person name="Sisk P."/>
            <person name="Stolte C."/>
            <person name="Sykes S."/>
            <person name="Wortman J."/>
            <person name="Nusbaum C."/>
            <person name="Birren B."/>
        </authorList>
    </citation>
    <scope>NUCLEOTIDE SEQUENCE [LARGE SCALE GENOMIC DNA]</scope>
    <source>
        <strain evidence="6 7">1_3_50AFAA</strain>
    </source>
</reference>
<dbReference type="CDD" id="cd06262">
    <property type="entry name" value="metallo-hydrolase-like_MBL-fold"/>
    <property type="match status" value="1"/>
</dbReference>
<sequence length="212" mass="23527">MLRLERWTEPLAESNCYLLGEAGRAVVIDPNDPRGPLERLEALGWTPERILLTHEHCDHMAGLEALRNRWPGVRVAATAACSAGLGDTRLNMTRRMEVYLAFRGKPGVSYPPFVCRPADETYEHAWEYVWRGHRLRAVALPGHTPGSAGIFLDGDTFFSGDYLIPGEEVILRLPGGSETDYRAVTEPILRGLPPGLRICPGHGEPYILTGKE</sequence>
<evidence type="ECO:0000256" key="1">
    <source>
        <dbReference type="ARBA" id="ARBA00001947"/>
    </source>
</evidence>
<dbReference type="SUPFAM" id="SSF56281">
    <property type="entry name" value="Metallo-hydrolase/oxidoreductase"/>
    <property type="match status" value="1"/>
</dbReference>
<dbReference type="Gene3D" id="3.60.15.10">
    <property type="entry name" value="Ribonuclease Z/Hydroxyacylglutathione hydrolase-like"/>
    <property type="match status" value="1"/>
</dbReference>
<dbReference type="HOGENOM" id="CLU_030571_5_2_9"/>
<evidence type="ECO:0000313" key="7">
    <source>
        <dbReference type="Proteomes" id="UP000029585"/>
    </source>
</evidence>
<keyword evidence="2" id="KW-0479">Metal-binding</keyword>
<feature type="domain" description="Metallo-beta-lactamase" evidence="5">
    <location>
        <begin position="13"/>
        <end position="202"/>
    </location>
</feature>
<proteinExistence type="predicted"/>
<keyword evidence="4" id="KW-0862">Zinc</keyword>
<dbReference type="EMBL" id="ADLO01000095">
    <property type="protein sequence ID" value="KGF54109.1"/>
    <property type="molecule type" value="Genomic_DNA"/>
</dbReference>
<dbReference type="PATRIC" id="fig|742738.3.peg.3239"/>
<keyword evidence="3" id="KW-0378">Hydrolase</keyword>
<dbReference type="PANTHER" id="PTHR46233">
    <property type="entry name" value="HYDROXYACYLGLUTATHIONE HYDROLASE GLOC"/>
    <property type="match status" value="1"/>
</dbReference>
<evidence type="ECO:0000256" key="2">
    <source>
        <dbReference type="ARBA" id="ARBA00022723"/>
    </source>
</evidence>
<comment type="caution">
    <text evidence="6">The sequence shown here is derived from an EMBL/GenBank/DDBJ whole genome shotgun (WGS) entry which is preliminary data.</text>
</comment>
<evidence type="ECO:0000313" key="6">
    <source>
        <dbReference type="EMBL" id="KGF54109.1"/>
    </source>
</evidence>
<dbReference type="eggNOG" id="COG0491">
    <property type="taxonomic scope" value="Bacteria"/>
</dbReference>
<dbReference type="AlphaFoldDB" id="A0A096D971"/>
<dbReference type="PANTHER" id="PTHR46233:SF3">
    <property type="entry name" value="HYDROXYACYLGLUTATHIONE HYDROLASE GLOC"/>
    <property type="match status" value="1"/>
</dbReference>
<dbReference type="Proteomes" id="UP000029585">
    <property type="component" value="Unassembled WGS sequence"/>
</dbReference>
<keyword evidence="7" id="KW-1185">Reference proteome</keyword>
<dbReference type="GO" id="GO:0016787">
    <property type="term" value="F:hydrolase activity"/>
    <property type="evidence" value="ECO:0007669"/>
    <property type="project" value="UniProtKB-KW"/>
</dbReference>
<dbReference type="InterPro" id="IPR001279">
    <property type="entry name" value="Metallo-B-lactamas"/>
</dbReference>
<organism evidence="6 7">
    <name type="scientific">Flavonifractor plautii 1_3_50AFAA</name>
    <dbReference type="NCBI Taxonomy" id="742738"/>
    <lineage>
        <taxon>Bacteria</taxon>
        <taxon>Bacillati</taxon>
        <taxon>Bacillota</taxon>
        <taxon>Clostridia</taxon>
        <taxon>Eubacteriales</taxon>
        <taxon>Oscillospiraceae</taxon>
        <taxon>Flavonifractor</taxon>
    </lineage>
</organism>
<comment type="cofactor">
    <cofactor evidence="1">
        <name>Zn(2+)</name>
        <dbReference type="ChEBI" id="CHEBI:29105"/>
    </cofactor>
</comment>
<evidence type="ECO:0000256" key="3">
    <source>
        <dbReference type="ARBA" id="ARBA00022801"/>
    </source>
</evidence>
<dbReference type="InterPro" id="IPR036866">
    <property type="entry name" value="RibonucZ/Hydroxyglut_hydro"/>
</dbReference>
<dbReference type="Pfam" id="PF00753">
    <property type="entry name" value="Lactamase_B"/>
    <property type="match status" value="1"/>
</dbReference>
<dbReference type="InterPro" id="IPR051453">
    <property type="entry name" value="MBL_Glyoxalase_II"/>
</dbReference>
<protein>
    <recommendedName>
        <fullName evidence="5">Metallo-beta-lactamase domain-containing protein</fullName>
    </recommendedName>
</protein>
<dbReference type="RefSeq" id="WP_007493415.1">
    <property type="nucleotide sequence ID" value="NZ_KN174165.1"/>
</dbReference>
<dbReference type="GeneID" id="63971356"/>
<gene>
    <name evidence="6" type="ORF">HMPREF9460_03149</name>
</gene>
<name>A0A096D971_FLAPL</name>
<dbReference type="GO" id="GO:0046872">
    <property type="term" value="F:metal ion binding"/>
    <property type="evidence" value="ECO:0007669"/>
    <property type="project" value="UniProtKB-KW"/>
</dbReference>
<evidence type="ECO:0000259" key="5">
    <source>
        <dbReference type="SMART" id="SM00849"/>
    </source>
</evidence>